<dbReference type="CDD" id="cd00448">
    <property type="entry name" value="YjgF_YER057c_UK114_family"/>
    <property type="match status" value="1"/>
</dbReference>
<dbReference type="SUPFAM" id="SSF55298">
    <property type="entry name" value="YjgF-like"/>
    <property type="match status" value="1"/>
</dbReference>
<evidence type="ECO:0000313" key="2">
    <source>
        <dbReference type="Proteomes" id="UP000680348"/>
    </source>
</evidence>
<reference evidence="1" key="1">
    <citation type="submission" date="2021-04" db="EMBL/GenBank/DDBJ databases">
        <title>Pseudaminobacter soli sp. nov., isolated from paddy soil contaminated by heavy metals.</title>
        <authorList>
            <person name="Zhang K."/>
        </authorList>
    </citation>
    <scope>NUCLEOTIDE SEQUENCE</scope>
    <source>
        <strain evidence="1">19-2017</strain>
    </source>
</reference>
<dbReference type="Gene3D" id="3.30.1330.40">
    <property type="entry name" value="RutC-like"/>
    <property type="match status" value="1"/>
</dbReference>
<proteinExistence type="predicted"/>
<dbReference type="RefSeq" id="WP_188252807.1">
    <property type="nucleotide sequence ID" value="NZ_JABVCF010000001.1"/>
</dbReference>
<dbReference type="AlphaFoldDB" id="A0A942DYG5"/>
<comment type="caution">
    <text evidence="1">The sequence shown here is derived from an EMBL/GenBank/DDBJ whole genome shotgun (WGS) entry which is preliminary data.</text>
</comment>
<dbReference type="Pfam" id="PF01042">
    <property type="entry name" value="Ribonuc_L-PSP"/>
    <property type="match status" value="1"/>
</dbReference>
<keyword evidence="2" id="KW-1185">Reference proteome</keyword>
<protein>
    <submittedName>
        <fullName evidence="1">RidA family protein</fullName>
    </submittedName>
</protein>
<dbReference type="InterPro" id="IPR006175">
    <property type="entry name" value="YjgF/YER057c/UK114"/>
</dbReference>
<name>A0A942DYG5_9HYPH</name>
<dbReference type="PANTHER" id="PTHR43857:SF1">
    <property type="entry name" value="YJGH FAMILY PROTEIN"/>
    <property type="match status" value="1"/>
</dbReference>
<organism evidence="1 2">
    <name type="scientific">Pseudaminobacter soli</name>
    <name type="common">ex Zhang et al. 2022</name>
    <dbReference type="NCBI Taxonomy" id="2831468"/>
    <lineage>
        <taxon>Bacteria</taxon>
        <taxon>Pseudomonadati</taxon>
        <taxon>Pseudomonadota</taxon>
        <taxon>Alphaproteobacteria</taxon>
        <taxon>Hyphomicrobiales</taxon>
        <taxon>Phyllobacteriaceae</taxon>
        <taxon>Pseudaminobacter</taxon>
    </lineage>
</organism>
<evidence type="ECO:0000313" key="1">
    <source>
        <dbReference type="EMBL" id="MBS3647250.1"/>
    </source>
</evidence>
<sequence length="138" mass="15030">MNDLDQNSEATTLRRLNPAGIRPPFARYSHGVEIPAGKRLVLCSGQLGIQADETIPEDAGAQAEICFANIAAILEEAGMCLANVVRINAYVTDRAHMRPYMDVRDRLFGEPGPASTLMIVSGFTRPEFKVEVEVIAAE</sequence>
<gene>
    <name evidence="1" type="ORF">KEU06_01240</name>
</gene>
<dbReference type="InterPro" id="IPR035959">
    <property type="entry name" value="RutC-like_sf"/>
</dbReference>
<dbReference type="EMBL" id="JAGWCR010000001">
    <property type="protein sequence ID" value="MBS3647250.1"/>
    <property type="molecule type" value="Genomic_DNA"/>
</dbReference>
<dbReference type="PANTHER" id="PTHR43857">
    <property type="entry name" value="BLR7761 PROTEIN"/>
    <property type="match status" value="1"/>
</dbReference>
<accession>A0A942DYG5</accession>
<dbReference type="Proteomes" id="UP000680348">
    <property type="component" value="Unassembled WGS sequence"/>
</dbReference>